<evidence type="ECO:0000259" key="2">
    <source>
        <dbReference type="Pfam" id="PF01979"/>
    </source>
</evidence>
<evidence type="ECO:0000313" key="3">
    <source>
        <dbReference type="EMBL" id="MDQ9093469.1"/>
    </source>
</evidence>
<evidence type="ECO:0000256" key="1">
    <source>
        <dbReference type="SAM" id="SignalP"/>
    </source>
</evidence>
<keyword evidence="4" id="KW-1185">Reference proteome</keyword>
<proteinExistence type="predicted"/>
<organism evidence="3 4">
    <name type="scientific">Pseudoalteromonas haloplanktis</name>
    <name type="common">Alteromonas haloplanktis</name>
    <dbReference type="NCBI Taxonomy" id="228"/>
    <lineage>
        <taxon>Bacteria</taxon>
        <taxon>Pseudomonadati</taxon>
        <taxon>Pseudomonadota</taxon>
        <taxon>Gammaproteobacteria</taxon>
        <taxon>Alteromonadales</taxon>
        <taxon>Pseudoalteromonadaceae</taxon>
        <taxon>Pseudoalteromonas</taxon>
    </lineage>
</organism>
<dbReference type="InterPro" id="IPR011059">
    <property type="entry name" value="Metal-dep_hydrolase_composite"/>
</dbReference>
<dbReference type="Gene3D" id="2.30.40.10">
    <property type="entry name" value="Urease, subunit C, domain 1"/>
    <property type="match status" value="1"/>
</dbReference>
<dbReference type="SUPFAM" id="SSF51556">
    <property type="entry name" value="Metallo-dependent hydrolases"/>
    <property type="match status" value="1"/>
</dbReference>
<keyword evidence="1" id="KW-0732">Signal</keyword>
<dbReference type="Pfam" id="PF01979">
    <property type="entry name" value="Amidohydro_1"/>
    <property type="match status" value="1"/>
</dbReference>
<comment type="caution">
    <text evidence="3">The sequence shown here is derived from an EMBL/GenBank/DDBJ whole genome shotgun (WGS) entry which is preliminary data.</text>
</comment>
<dbReference type="EMBL" id="JAVIFY010000016">
    <property type="protein sequence ID" value="MDQ9093469.1"/>
    <property type="molecule type" value="Genomic_DNA"/>
</dbReference>
<dbReference type="PROSITE" id="PS51257">
    <property type="entry name" value="PROKAR_LIPOPROTEIN"/>
    <property type="match status" value="1"/>
</dbReference>
<feature type="domain" description="Amidohydrolase-related" evidence="2">
    <location>
        <begin position="321"/>
        <end position="420"/>
    </location>
</feature>
<dbReference type="Gene3D" id="1.20.58.520">
    <property type="entry name" value="Amidohydrolase"/>
    <property type="match status" value="1"/>
</dbReference>
<dbReference type="Gene3D" id="3.30.110.90">
    <property type="entry name" value="Amidohydrolase"/>
    <property type="match status" value="1"/>
</dbReference>
<gene>
    <name evidence="3" type="ORF">RC083_17995</name>
</gene>
<accession>A0ABU1BG67</accession>
<dbReference type="RefSeq" id="WP_309039563.1">
    <property type="nucleotide sequence ID" value="NZ_JAVIFY010000016.1"/>
</dbReference>
<reference evidence="3 4" key="1">
    <citation type="submission" date="2023-08" db="EMBL/GenBank/DDBJ databases">
        <title>Pseudoalteromonas haloplanktis LL1 genome.</title>
        <authorList>
            <person name="Wu S."/>
        </authorList>
    </citation>
    <scope>NUCLEOTIDE SEQUENCE [LARGE SCALE GENOMIC DNA]</scope>
    <source>
        <strain evidence="3 4">LL1</strain>
    </source>
</reference>
<dbReference type="Proteomes" id="UP001226574">
    <property type="component" value="Unassembled WGS sequence"/>
</dbReference>
<dbReference type="PANTHER" id="PTHR43135">
    <property type="entry name" value="ALPHA-D-RIBOSE 1-METHYLPHOSPHONATE 5-TRIPHOSPHATE DIPHOSPHATASE"/>
    <property type="match status" value="1"/>
</dbReference>
<feature type="signal peptide" evidence="1">
    <location>
        <begin position="1"/>
        <end position="25"/>
    </location>
</feature>
<dbReference type="InterPro" id="IPR006680">
    <property type="entry name" value="Amidohydro-rel"/>
</dbReference>
<protein>
    <submittedName>
        <fullName evidence="3">Amidohydrolase family protein</fullName>
    </submittedName>
</protein>
<sequence length="457" mass="51399">MLNHHKLVCFIFAVLFSGCHTTATAVNLENRSFSLVNVNVIDVQAKRIRYNQHVCVVDGIIVQLSENKCLNNNAKQIDGNGGYLTPGLIDMHVHMFEKEGLVFSLSHGVTHVRVMNGVSAQLKWRDDAEQGKILSSTASVSSPIISGYEDAVLHHGLSSPEKARQAVANYHGHGYDLIKVYNNLNSETFSALMRESRLLGIPVAKHAPDVPKPLDIVNYKDMQSFEHVEDIFYAALNRKMDIEALAPFIEKIKTIGVPITPTLNVFDQLTKLSSEKETFLNLQPEHYISTIVKLDDKRNQVNRWLKSSEQKAKYNKQVLSFLLSITKALHDSDIPLLIGTDSGNLLSPHGLATHNEMRLFYEAGISTFDILKAATYNAAKALKLDKQIGQIKEGFYADFIFTQGDPTKDLQQLEKPEAVAKRGIWLNRKNLENLRVEAEKSKSLWSELRIYSEMLTR</sequence>
<name>A0ABU1BG67_PSEHA</name>
<evidence type="ECO:0000313" key="4">
    <source>
        <dbReference type="Proteomes" id="UP001226574"/>
    </source>
</evidence>
<dbReference type="InterPro" id="IPR051781">
    <property type="entry name" value="Metallo-dep_Hydrolase"/>
</dbReference>
<dbReference type="PANTHER" id="PTHR43135:SF3">
    <property type="entry name" value="ALPHA-D-RIBOSE 1-METHYLPHOSPHONATE 5-TRIPHOSPHATE DIPHOSPHATASE"/>
    <property type="match status" value="1"/>
</dbReference>
<feature type="chain" id="PRO_5046666981" evidence="1">
    <location>
        <begin position="26"/>
        <end position="457"/>
    </location>
</feature>
<dbReference type="Gene3D" id="3.40.50.10910">
    <property type="entry name" value="Amidohydrolase"/>
    <property type="match status" value="1"/>
</dbReference>
<dbReference type="InterPro" id="IPR032466">
    <property type="entry name" value="Metal_Hydrolase"/>
</dbReference>
<dbReference type="SUPFAM" id="SSF51338">
    <property type="entry name" value="Composite domain of metallo-dependent hydrolases"/>
    <property type="match status" value="1"/>
</dbReference>